<dbReference type="CDD" id="cd02440">
    <property type="entry name" value="AdoMet_MTases"/>
    <property type="match status" value="1"/>
</dbReference>
<evidence type="ECO:0000256" key="3">
    <source>
        <dbReference type="ARBA" id="ARBA00022603"/>
    </source>
</evidence>
<comment type="similarity">
    <text evidence="6">Belongs to the methyltransferase superfamily. RNA methyltransferase RsmG family.</text>
</comment>
<dbReference type="HAMAP" id="MF_00074">
    <property type="entry name" value="16SrRNA_methyltr_G"/>
    <property type="match status" value="1"/>
</dbReference>
<dbReference type="Gene3D" id="3.40.50.150">
    <property type="entry name" value="Vaccinia Virus protein VP39"/>
    <property type="match status" value="1"/>
</dbReference>
<keyword evidence="5 6" id="KW-0949">S-adenosyl-L-methionine</keyword>
<evidence type="ECO:0000256" key="5">
    <source>
        <dbReference type="ARBA" id="ARBA00022691"/>
    </source>
</evidence>
<sequence>MKEKYDVPIAPLSEFVSYMMEQMSHFGLPCTEEQAKDFYLYYVHMIETNKYLNLTGITDMKEVVIKHMIDSLSCYDPEIIKSGMSIIDVGTGAGFPGIPLAIYNRNLKVTLFDSLKKRLNFLESVIDELKLTNCTTLHGRAEDLSHQDYRESFDIATSRAVARLPILLEWTVPYVKEGGYVVALKGAIYEEEVKESNKALSILKATIEEIRTVTLPTLDDKRAILYIKKTGKTPKQYPRKPKEIKDKPLV</sequence>
<dbReference type="InterPro" id="IPR003682">
    <property type="entry name" value="rRNA_ssu_MeTfrase_G"/>
</dbReference>
<dbReference type="AlphaFoldDB" id="A0A6N3BYY8"/>
<dbReference type="FunFam" id="3.40.50.150:FF:000041">
    <property type="entry name" value="Ribosomal RNA small subunit methyltransferase G"/>
    <property type="match status" value="1"/>
</dbReference>
<dbReference type="InterPro" id="IPR029063">
    <property type="entry name" value="SAM-dependent_MTases_sf"/>
</dbReference>
<keyword evidence="1 6" id="KW-0963">Cytoplasm</keyword>
<dbReference type="PIRSF" id="PIRSF003078">
    <property type="entry name" value="GidB"/>
    <property type="match status" value="1"/>
</dbReference>
<organism evidence="7">
    <name type="scientific">Veillonella parvula</name>
    <name type="common">Staphylococcus parvulus</name>
    <dbReference type="NCBI Taxonomy" id="29466"/>
    <lineage>
        <taxon>Bacteria</taxon>
        <taxon>Bacillati</taxon>
        <taxon>Bacillota</taxon>
        <taxon>Negativicutes</taxon>
        <taxon>Veillonellales</taxon>
        <taxon>Veillonellaceae</taxon>
        <taxon>Veillonella</taxon>
    </lineage>
</organism>
<dbReference type="GO" id="GO:0070043">
    <property type="term" value="F:rRNA (guanine-N7-)-methyltransferase activity"/>
    <property type="evidence" value="ECO:0007669"/>
    <property type="project" value="UniProtKB-UniRule"/>
</dbReference>
<proteinExistence type="inferred from homology"/>
<dbReference type="RefSeq" id="WP_156697382.1">
    <property type="nucleotide sequence ID" value="NZ_CACRUG010000006.1"/>
</dbReference>
<dbReference type="GO" id="GO:0005829">
    <property type="term" value="C:cytosol"/>
    <property type="evidence" value="ECO:0007669"/>
    <property type="project" value="TreeGrafter"/>
</dbReference>
<evidence type="ECO:0000256" key="4">
    <source>
        <dbReference type="ARBA" id="ARBA00022679"/>
    </source>
</evidence>
<keyword evidence="3 6" id="KW-0489">Methyltransferase</keyword>
<dbReference type="SUPFAM" id="SSF53335">
    <property type="entry name" value="S-adenosyl-L-methionine-dependent methyltransferases"/>
    <property type="match status" value="1"/>
</dbReference>
<name>A0A6N3BYY8_VEIPA</name>
<feature type="binding site" evidence="6">
    <location>
        <position position="159"/>
    </location>
    <ligand>
        <name>S-adenosyl-L-methionine</name>
        <dbReference type="ChEBI" id="CHEBI:59789"/>
    </ligand>
</feature>
<accession>A0A6N3BYY8</accession>
<dbReference type="NCBIfam" id="TIGR00138">
    <property type="entry name" value="rsmG_gidB"/>
    <property type="match status" value="1"/>
</dbReference>
<gene>
    <name evidence="7" type="primary">rsmG_2</name>
    <name evidence="6" type="synonym">rsmG</name>
    <name evidence="7" type="ORF">VPLFYP99_01905</name>
</gene>
<evidence type="ECO:0000313" key="7">
    <source>
        <dbReference type="EMBL" id="VYU07311.1"/>
    </source>
</evidence>
<reference evidence="7" key="1">
    <citation type="submission" date="2019-11" db="EMBL/GenBank/DDBJ databases">
        <authorList>
            <person name="Feng L."/>
        </authorList>
    </citation>
    <scope>NUCLEOTIDE SEQUENCE</scope>
    <source>
        <strain evidence="7">VparvulaLFYP99</strain>
    </source>
</reference>
<feature type="binding site" evidence="6">
    <location>
        <begin position="141"/>
        <end position="142"/>
    </location>
    <ligand>
        <name>S-adenosyl-L-methionine</name>
        <dbReference type="ChEBI" id="CHEBI:59789"/>
    </ligand>
</feature>
<dbReference type="Pfam" id="PF02527">
    <property type="entry name" value="GidB"/>
    <property type="match status" value="1"/>
</dbReference>
<keyword evidence="4 6" id="KW-0808">Transferase</keyword>
<dbReference type="EC" id="2.1.1.-" evidence="6"/>
<evidence type="ECO:0000256" key="2">
    <source>
        <dbReference type="ARBA" id="ARBA00022552"/>
    </source>
</evidence>
<comment type="function">
    <text evidence="6">Specifically methylates the N7 position of a guanine in 16S rRNA.</text>
</comment>
<keyword evidence="2 6" id="KW-0698">rRNA processing</keyword>
<feature type="binding site" evidence="6">
    <location>
        <position position="90"/>
    </location>
    <ligand>
        <name>S-adenosyl-L-methionine</name>
        <dbReference type="ChEBI" id="CHEBI:59789"/>
    </ligand>
</feature>
<protein>
    <recommendedName>
        <fullName evidence="6">Ribosomal RNA small subunit methyltransferase G</fullName>
        <ecNumber evidence="6">2.1.1.-</ecNumber>
    </recommendedName>
    <alternativeName>
        <fullName evidence="6">16S rRNA 7-methylguanosine methyltransferase</fullName>
        <shortName evidence="6">16S rRNA m7G methyltransferase</shortName>
    </alternativeName>
</protein>
<feature type="binding site" evidence="6">
    <location>
        <position position="95"/>
    </location>
    <ligand>
        <name>S-adenosyl-L-methionine</name>
        <dbReference type="ChEBI" id="CHEBI:59789"/>
    </ligand>
</feature>
<comment type="subcellular location">
    <subcellularLocation>
        <location evidence="6">Cytoplasm</location>
    </subcellularLocation>
</comment>
<dbReference type="PANTHER" id="PTHR31760:SF0">
    <property type="entry name" value="S-ADENOSYL-L-METHIONINE-DEPENDENT METHYLTRANSFERASES SUPERFAMILY PROTEIN"/>
    <property type="match status" value="1"/>
</dbReference>
<comment type="caution">
    <text evidence="6">Lacks conserved residue(s) required for the propagation of feature annotation.</text>
</comment>
<dbReference type="PANTHER" id="PTHR31760">
    <property type="entry name" value="S-ADENOSYL-L-METHIONINE-DEPENDENT METHYLTRANSFERASES SUPERFAMILY PROTEIN"/>
    <property type="match status" value="1"/>
</dbReference>
<evidence type="ECO:0000256" key="1">
    <source>
        <dbReference type="ARBA" id="ARBA00022490"/>
    </source>
</evidence>
<dbReference type="EMBL" id="CACRUG010000006">
    <property type="protein sequence ID" value="VYU07311.1"/>
    <property type="molecule type" value="Genomic_DNA"/>
</dbReference>
<evidence type="ECO:0000256" key="6">
    <source>
        <dbReference type="HAMAP-Rule" id="MF_00074"/>
    </source>
</evidence>